<dbReference type="PROSITE" id="PS50012">
    <property type="entry name" value="RCC1_3"/>
    <property type="match status" value="6"/>
</dbReference>
<dbReference type="InterPro" id="IPR009091">
    <property type="entry name" value="RCC1/BLIP-II"/>
</dbReference>
<evidence type="ECO:0000256" key="3">
    <source>
        <dbReference type="SAM" id="SignalP"/>
    </source>
</evidence>
<comment type="caution">
    <text evidence="5">The sequence shown here is derived from an EMBL/GenBank/DDBJ whole genome shotgun (WGS) entry which is preliminary data.</text>
</comment>
<feature type="signal peptide" evidence="3">
    <location>
        <begin position="1"/>
        <end position="21"/>
    </location>
</feature>
<protein>
    <recommendedName>
        <fullName evidence="4">RCC1-like domain-containing protein</fullName>
    </recommendedName>
</protein>
<dbReference type="PANTHER" id="PTHR22870:SF408">
    <property type="entry name" value="OS09G0560450 PROTEIN"/>
    <property type="match status" value="1"/>
</dbReference>
<proteinExistence type="predicted"/>
<dbReference type="InterPro" id="IPR000408">
    <property type="entry name" value="Reg_chr_condens"/>
</dbReference>
<dbReference type="Proteomes" id="UP001157069">
    <property type="component" value="Unassembled WGS sequence"/>
</dbReference>
<feature type="domain" description="RCC1-like" evidence="4">
    <location>
        <begin position="65"/>
        <end position="417"/>
    </location>
</feature>
<keyword evidence="1" id="KW-0677">Repeat</keyword>
<feature type="chain" id="PRO_5046102622" description="RCC1-like domain-containing protein" evidence="3">
    <location>
        <begin position="22"/>
        <end position="464"/>
    </location>
</feature>
<dbReference type="Gene3D" id="2.130.10.30">
    <property type="entry name" value="Regulator of chromosome condensation 1/beta-lactamase-inhibitor protein II"/>
    <property type="match status" value="2"/>
</dbReference>
<dbReference type="Pfam" id="PF25390">
    <property type="entry name" value="WD40_RLD"/>
    <property type="match status" value="1"/>
</dbReference>
<evidence type="ECO:0000313" key="6">
    <source>
        <dbReference type="Proteomes" id="UP001157069"/>
    </source>
</evidence>
<dbReference type="PANTHER" id="PTHR22870">
    <property type="entry name" value="REGULATOR OF CHROMOSOME CONDENSATION"/>
    <property type="match status" value="1"/>
</dbReference>
<keyword evidence="6" id="KW-1185">Reference proteome</keyword>
<dbReference type="SUPFAM" id="SSF50985">
    <property type="entry name" value="RCC1/BLIP-II"/>
    <property type="match status" value="1"/>
</dbReference>
<evidence type="ECO:0000259" key="4">
    <source>
        <dbReference type="Pfam" id="PF25390"/>
    </source>
</evidence>
<dbReference type="PROSITE" id="PS00626">
    <property type="entry name" value="RCC1_2"/>
    <property type="match status" value="3"/>
</dbReference>
<name>A0ABQ6JWD1_9MICO</name>
<feature type="region of interest" description="Disordered" evidence="2">
    <location>
        <begin position="437"/>
        <end position="464"/>
    </location>
</feature>
<gene>
    <name evidence="5" type="ORF">GCM10025869_28830</name>
</gene>
<dbReference type="InterPro" id="IPR058923">
    <property type="entry name" value="RCC1-like_dom"/>
</dbReference>
<organism evidence="5 6">
    <name type="scientific">Homoserinibacter gongjuensis</name>
    <dbReference type="NCBI Taxonomy" id="1162968"/>
    <lineage>
        <taxon>Bacteria</taxon>
        <taxon>Bacillati</taxon>
        <taxon>Actinomycetota</taxon>
        <taxon>Actinomycetes</taxon>
        <taxon>Micrococcales</taxon>
        <taxon>Microbacteriaceae</taxon>
        <taxon>Homoserinibacter</taxon>
    </lineage>
</organism>
<sequence>MTVTALCATAIVLVLPTAASAAGEVTPTSGPLAGGTVVSVVSPAGLDSVIGGGLYSLGFLPDGSLYAWGADGSEQLGDGPGQVDRFAPVRVAAPVGVTFDSIGAGGTHVVALGSDGATYAWGNDGSGQQGNGPGVNGQATPSLVMTPPGVSFTSVAAGAAAAYAIGSDGNAYAWGANSLGQLGDGSTDPTQSSPVPIATPPGVTFREVSGGAAHALALDTNGNAYAWGSNFYGQLGTGVTGGVERTPLPVVMPVGVTFTSVSAGDYHSLALGSDGNVYAWGLDMFGGLGDDAALVDQSAPVMVAAPPGVSFVAISAGAMHSVALASDGTAYAWGRDDGGQLGDDPAFANQPTPRAVAMPSGVSVISLSAGLDHTLAVGSDGATYSWGWVSFGRLGRDAGGVNQPVPGQLAAPQVTAVSFDGVDGTDLAFDAVSGSWTVTTPPGRRPGRSTSSCNGTSAENRSRR</sequence>
<dbReference type="PRINTS" id="PR00633">
    <property type="entry name" value="RCCNDNSATION"/>
</dbReference>
<evidence type="ECO:0000313" key="5">
    <source>
        <dbReference type="EMBL" id="GMA92354.1"/>
    </source>
</evidence>
<accession>A0ABQ6JWD1</accession>
<evidence type="ECO:0000256" key="1">
    <source>
        <dbReference type="ARBA" id="ARBA00022737"/>
    </source>
</evidence>
<keyword evidence="3" id="KW-0732">Signal</keyword>
<dbReference type="EMBL" id="BSVA01000001">
    <property type="protein sequence ID" value="GMA92354.1"/>
    <property type="molecule type" value="Genomic_DNA"/>
</dbReference>
<dbReference type="InterPro" id="IPR051210">
    <property type="entry name" value="Ub_ligase/GEF_domain"/>
</dbReference>
<evidence type="ECO:0000256" key="2">
    <source>
        <dbReference type="SAM" id="MobiDB-lite"/>
    </source>
</evidence>
<feature type="compositionally biased region" description="Polar residues" evidence="2">
    <location>
        <begin position="448"/>
        <end position="464"/>
    </location>
</feature>
<reference evidence="6" key="1">
    <citation type="journal article" date="2019" name="Int. J. Syst. Evol. Microbiol.">
        <title>The Global Catalogue of Microorganisms (GCM) 10K type strain sequencing project: providing services to taxonomists for standard genome sequencing and annotation.</title>
        <authorList>
            <consortium name="The Broad Institute Genomics Platform"/>
            <consortium name="The Broad Institute Genome Sequencing Center for Infectious Disease"/>
            <person name="Wu L."/>
            <person name="Ma J."/>
        </authorList>
    </citation>
    <scope>NUCLEOTIDE SEQUENCE [LARGE SCALE GENOMIC DNA]</scope>
    <source>
        <strain evidence="6">NBRC 108755</strain>
    </source>
</reference>